<keyword evidence="1" id="KW-1133">Transmembrane helix</keyword>
<feature type="transmembrane region" description="Helical" evidence="1">
    <location>
        <begin position="20"/>
        <end position="39"/>
    </location>
</feature>
<dbReference type="Proteomes" id="UP001178507">
    <property type="component" value="Unassembled WGS sequence"/>
</dbReference>
<dbReference type="EMBL" id="CAUJNA010003536">
    <property type="protein sequence ID" value="CAJ1404341.1"/>
    <property type="molecule type" value="Genomic_DNA"/>
</dbReference>
<evidence type="ECO:0000313" key="3">
    <source>
        <dbReference type="Proteomes" id="UP001178507"/>
    </source>
</evidence>
<evidence type="ECO:0000313" key="2">
    <source>
        <dbReference type="EMBL" id="CAJ1404341.1"/>
    </source>
</evidence>
<gene>
    <name evidence="2" type="ORF">EVOR1521_LOCUS26797</name>
</gene>
<sequence length="132" mass="14542">MMGRARQFYVQESTCGLWGPTLAVVVVAAFCLICWLTAAKPPDMQHSMRQVREDSALGPNRDQRGCLQAAGFVWCEGTGKCLRPWKEPCPGGTEFCRAYCANRKGKKKRAESHSVRCDCDGPESLTPGTLQS</sequence>
<reference evidence="2" key="1">
    <citation type="submission" date="2023-08" db="EMBL/GenBank/DDBJ databases">
        <authorList>
            <person name="Chen Y."/>
            <person name="Shah S."/>
            <person name="Dougan E. K."/>
            <person name="Thang M."/>
            <person name="Chan C."/>
        </authorList>
    </citation>
    <scope>NUCLEOTIDE SEQUENCE</scope>
</reference>
<protein>
    <submittedName>
        <fullName evidence="2">Uncharacterized protein</fullName>
    </submittedName>
</protein>
<keyword evidence="3" id="KW-1185">Reference proteome</keyword>
<keyword evidence="1" id="KW-0812">Transmembrane</keyword>
<comment type="caution">
    <text evidence="2">The sequence shown here is derived from an EMBL/GenBank/DDBJ whole genome shotgun (WGS) entry which is preliminary data.</text>
</comment>
<accession>A0AA36JFX9</accession>
<organism evidence="2 3">
    <name type="scientific">Effrenium voratum</name>
    <dbReference type="NCBI Taxonomy" id="2562239"/>
    <lineage>
        <taxon>Eukaryota</taxon>
        <taxon>Sar</taxon>
        <taxon>Alveolata</taxon>
        <taxon>Dinophyceae</taxon>
        <taxon>Suessiales</taxon>
        <taxon>Symbiodiniaceae</taxon>
        <taxon>Effrenium</taxon>
    </lineage>
</organism>
<name>A0AA36JFX9_9DINO</name>
<dbReference type="AlphaFoldDB" id="A0AA36JFX9"/>
<keyword evidence="1" id="KW-0472">Membrane</keyword>
<evidence type="ECO:0000256" key="1">
    <source>
        <dbReference type="SAM" id="Phobius"/>
    </source>
</evidence>
<proteinExistence type="predicted"/>